<dbReference type="Pfam" id="PF00932">
    <property type="entry name" value="LTD"/>
    <property type="match status" value="1"/>
</dbReference>
<dbReference type="InterPro" id="IPR013783">
    <property type="entry name" value="Ig-like_fold"/>
</dbReference>
<feature type="compositionally biased region" description="Low complexity" evidence="1">
    <location>
        <begin position="321"/>
        <end position="334"/>
    </location>
</feature>
<dbReference type="Gene3D" id="3.40.50.880">
    <property type="match status" value="1"/>
</dbReference>
<evidence type="ECO:0000259" key="4">
    <source>
        <dbReference type="PROSITE" id="PS51841"/>
    </source>
</evidence>
<comment type="caution">
    <text evidence="5">The sequence shown here is derived from an EMBL/GenBank/DDBJ whole genome shotgun (WGS) entry which is preliminary data.</text>
</comment>
<dbReference type="CDD" id="cd03143">
    <property type="entry name" value="A4_beta-galactosidase_middle_domain"/>
    <property type="match status" value="1"/>
</dbReference>
<keyword evidence="6" id="KW-1185">Reference proteome</keyword>
<feature type="domain" description="Fibronectin type-III" evidence="3">
    <location>
        <begin position="328"/>
        <end position="418"/>
    </location>
</feature>
<evidence type="ECO:0000313" key="6">
    <source>
        <dbReference type="Proteomes" id="UP001207654"/>
    </source>
</evidence>
<evidence type="ECO:0000313" key="5">
    <source>
        <dbReference type="EMBL" id="MCY1082995.1"/>
    </source>
</evidence>
<feature type="chain" id="PRO_5046940650" evidence="2">
    <location>
        <begin position="26"/>
        <end position="576"/>
    </location>
</feature>
<evidence type="ECO:0000256" key="1">
    <source>
        <dbReference type="SAM" id="MobiDB-lite"/>
    </source>
</evidence>
<name>A0ABT4AMS6_9BACT</name>
<dbReference type="SMART" id="SM00060">
    <property type="entry name" value="FN3"/>
    <property type="match status" value="1"/>
</dbReference>
<dbReference type="RefSeq" id="WP_267541545.1">
    <property type="nucleotide sequence ID" value="NZ_JAPNKA010000001.1"/>
</dbReference>
<evidence type="ECO:0000259" key="3">
    <source>
        <dbReference type="PROSITE" id="PS50853"/>
    </source>
</evidence>
<dbReference type="Gene3D" id="2.60.40.1260">
    <property type="entry name" value="Lamin Tail domain"/>
    <property type="match status" value="1"/>
</dbReference>
<dbReference type="InterPro" id="IPR001322">
    <property type="entry name" value="Lamin_tail_dom"/>
</dbReference>
<proteinExistence type="predicted"/>
<dbReference type="InterPro" id="IPR036415">
    <property type="entry name" value="Lamin_tail_dom_sf"/>
</dbReference>
<dbReference type="Gene3D" id="2.60.40.10">
    <property type="entry name" value="Immunoglobulins"/>
    <property type="match status" value="1"/>
</dbReference>
<evidence type="ECO:0000256" key="2">
    <source>
        <dbReference type="SAM" id="SignalP"/>
    </source>
</evidence>
<keyword evidence="2" id="KW-0732">Signal</keyword>
<dbReference type="PROSITE" id="PS50853">
    <property type="entry name" value="FN3"/>
    <property type="match status" value="1"/>
</dbReference>
<dbReference type="InterPro" id="IPR029062">
    <property type="entry name" value="Class_I_gatase-like"/>
</dbReference>
<organism evidence="5 6">
    <name type="scientific">Archangium lansingense</name>
    <dbReference type="NCBI Taxonomy" id="2995310"/>
    <lineage>
        <taxon>Bacteria</taxon>
        <taxon>Pseudomonadati</taxon>
        <taxon>Myxococcota</taxon>
        <taxon>Myxococcia</taxon>
        <taxon>Myxococcales</taxon>
        <taxon>Cystobacterineae</taxon>
        <taxon>Archangiaceae</taxon>
        <taxon>Archangium</taxon>
    </lineage>
</organism>
<gene>
    <name evidence="5" type="ORF">OV287_51950</name>
</gene>
<dbReference type="InterPro" id="IPR003961">
    <property type="entry name" value="FN3_dom"/>
</dbReference>
<protein>
    <submittedName>
        <fullName evidence="5">Lamin tail domain-containing protein</fullName>
    </submittedName>
</protein>
<accession>A0ABT4AMS6</accession>
<feature type="signal peptide" evidence="2">
    <location>
        <begin position="1"/>
        <end position="25"/>
    </location>
</feature>
<dbReference type="SUPFAM" id="SSF49265">
    <property type="entry name" value="Fibronectin type III"/>
    <property type="match status" value="1"/>
</dbReference>
<dbReference type="SUPFAM" id="SSF52317">
    <property type="entry name" value="Class I glutamine amidotransferase-like"/>
    <property type="match status" value="1"/>
</dbReference>
<feature type="region of interest" description="Disordered" evidence="1">
    <location>
        <begin position="315"/>
        <end position="334"/>
    </location>
</feature>
<dbReference type="PROSITE" id="PS51841">
    <property type="entry name" value="LTD"/>
    <property type="match status" value="1"/>
</dbReference>
<sequence length="576" mass="59153">MRKLFRSLCFALPVIGLMEPSSAWAQTKVLFEAMHAQTAGNADWVLDEDSCGTAQRFPTPAQSGITASTPETYWGGAFSSFGVDLVKKGFSVESLPTGSRITYGDASNAQDLTNYKVLILPEPNIRYTTAERSAIQAFVRNGGGLFLISDHWNSDRNNDGWDSPEILNELMTGVSWGLHFQENTEPDNWFNDNPNSKFTTDTSSPIVHAGAYGKATVGKGLGLFGSTSITINPTANPNAKGHVWMTTGTVGANTRVTFATSTDGTGRIAAIGDSSPAEDATNGCGHTTHNGWNETLYDNALIHLNAVAWLAGAGGGGGGSSDTTPPTAPSGLSASAASSSQVSLSWTASTDNVGVASYNIYRSTDNASFSAVASTSGTSHADSGLTASTTYYYRVTADDAAGNESANSNTSSATTPAASSPAKVILNEILANESGSVTAGEFIELVNVGGTSIDISGWKVWDSSAARHTFATGTVLGAGKAIVVFAAASSIPSGTTNAVGASSGQLNLSNSGEAVSVRNAAGTTIDSYTYSSTLSGTDGVSMNRSPDASATGSFVLHTSLSTAGSSPGKRANGTAF</sequence>
<dbReference type="EMBL" id="JAPNKA010000001">
    <property type="protein sequence ID" value="MCY1082995.1"/>
    <property type="molecule type" value="Genomic_DNA"/>
</dbReference>
<dbReference type="SUPFAM" id="SSF74853">
    <property type="entry name" value="Lamin A/C globular tail domain"/>
    <property type="match status" value="1"/>
</dbReference>
<feature type="domain" description="LTD" evidence="4">
    <location>
        <begin position="412"/>
        <end position="532"/>
    </location>
</feature>
<dbReference type="Proteomes" id="UP001207654">
    <property type="component" value="Unassembled WGS sequence"/>
</dbReference>
<dbReference type="Pfam" id="PF00041">
    <property type="entry name" value="fn3"/>
    <property type="match status" value="1"/>
</dbReference>
<dbReference type="InterPro" id="IPR036116">
    <property type="entry name" value="FN3_sf"/>
</dbReference>
<reference evidence="5 6" key="1">
    <citation type="submission" date="2022-11" db="EMBL/GenBank/DDBJ databases">
        <title>Minimal conservation of predation-associated metabolite biosynthetic gene clusters underscores biosynthetic potential of Myxococcota including descriptions for ten novel species: Archangium lansinium sp. nov., Myxococcus landrumus sp. nov., Nannocystis bai.</title>
        <authorList>
            <person name="Ahearne A."/>
            <person name="Stevens C."/>
            <person name="Phillips K."/>
        </authorList>
    </citation>
    <scope>NUCLEOTIDE SEQUENCE [LARGE SCALE GENOMIC DNA]</scope>
    <source>
        <strain evidence="5 6">MIWBW</strain>
    </source>
</reference>